<organism evidence="6 7">
    <name type="scientific">Lymnaea stagnalis</name>
    <name type="common">Great pond snail</name>
    <name type="synonym">Helix stagnalis</name>
    <dbReference type="NCBI Taxonomy" id="6523"/>
    <lineage>
        <taxon>Eukaryota</taxon>
        <taxon>Metazoa</taxon>
        <taxon>Spiralia</taxon>
        <taxon>Lophotrochozoa</taxon>
        <taxon>Mollusca</taxon>
        <taxon>Gastropoda</taxon>
        <taxon>Heterobranchia</taxon>
        <taxon>Euthyneura</taxon>
        <taxon>Panpulmonata</taxon>
        <taxon>Hygrophila</taxon>
        <taxon>Lymnaeoidea</taxon>
        <taxon>Lymnaeidae</taxon>
        <taxon>Lymnaea</taxon>
    </lineage>
</organism>
<dbReference type="EMBL" id="CAXITT010000249">
    <property type="protein sequence ID" value="CAL1537097.1"/>
    <property type="molecule type" value="Genomic_DNA"/>
</dbReference>
<evidence type="ECO:0000256" key="3">
    <source>
        <dbReference type="ARBA" id="ARBA00022989"/>
    </source>
</evidence>
<dbReference type="GO" id="GO:0038023">
    <property type="term" value="F:signaling receptor activity"/>
    <property type="evidence" value="ECO:0007669"/>
    <property type="project" value="TreeGrafter"/>
</dbReference>
<accession>A0AAV2HSM9</accession>
<evidence type="ECO:0000313" key="6">
    <source>
        <dbReference type="EMBL" id="CAL1537097.1"/>
    </source>
</evidence>
<evidence type="ECO:0000256" key="1">
    <source>
        <dbReference type="ARBA" id="ARBA00004370"/>
    </source>
</evidence>
<evidence type="ECO:0000259" key="5">
    <source>
        <dbReference type="Pfam" id="PF01094"/>
    </source>
</evidence>
<keyword evidence="2" id="KW-0812">Transmembrane</keyword>
<feature type="non-terminal residue" evidence="6">
    <location>
        <position position="1"/>
    </location>
</feature>
<dbReference type="InterPro" id="IPR028082">
    <property type="entry name" value="Peripla_BP_I"/>
</dbReference>
<keyword evidence="7" id="KW-1185">Reference proteome</keyword>
<dbReference type="AlphaFoldDB" id="A0AAV2HSM9"/>
<reference evidence="6 7" key="1">
    <citation type="submission" date="2024-04" db="EMBL/GenBank/DDBJ databases">
        <authorList>
            <consortium name="Genoscope - CEA"/>
            <person name="William W."/>
        </authorList>
    </citation>
    <scope>NUCLEOTIDE SEQUENCE [LARGE SCALE GENOMIC DNA]</scope>
</reference>
<dbReference type="Gene3D" id="3.40.50.2300">
    <property type="match status" value="1"/>
</dbReference>
<gene>
    <name evidence="6" type="ORF">GSLYS_00011010001</name>
</gene>
<dbReference type="Pfam" id="PF01094">
    <property type="entry name" value="ANF_receptor"/>
    <property type="match status" value="1"/>
</dbReference>
<feature type="domain" description="Receptor ligand binding region" evidence="5">
    <location>
        <begin position="31"/>
        <end position="157"/>
    </location>
</feature>
<comment type="caution">
    <text evidence="6">The sequence shown here is derived from an EMBL/GenBank/DDBJ whole genome shotgun (WGS) entry which is preliminary data.</text>
</comment>
<sequence>VSQDVHVKIERHVLAILPYTQSIGFGYHEIYVAMTLANETLSKRNLTKHFKFHFRFADSKCNHKDAAMALINHYNDKQVNVVIGPFCDYSLSPLCRLAPYWKIPVISPGGFSHTFKDQRSVNFMTLTRIGGTLDPMIRLFFTFMKMSSWTKFTLIYDPLVDFKLCYLRANAISAYAKH</sequence>
<evidence type="ECO:0000256" key="2">
    <source>
        <dbReference type="ARBA" id="ARBA00022692"/>
    </source>
</evidence>
<evidence type="ECO:0000313" key="7">
    <source>
        <dbReference type="Proteomes" id="UP001497497"/>
    </source>
</evidence>
<dbReference type="Proteomes" id="UP001497497">
    <property type="component" value="Unassembled WGS sequence"/>
</dbReference>
<name>A0AAV2HSM9_LYMST</name>
<dbReference type="PANTHER" id="PTHR44755">
    <property type="entry name" value="NATRIURETIC PEPTIDE RECEPTOR 3-RELATED"/>
    <property type="match status" value="1"/>
</dbReference>
<feature type="non-terminal residue" evidence="6">
    <location>
        <position position="178"/>
    </location>
</feature>
<dbReference type="GO" id="GO:0007165">
    <property type="term" value="P:signal transduction"/>
    <property type="evidence" value="ECO:0007669"/>
    <property type="project" value="TreeGrafter"/>
</dbReference>
<evidence type="ECO:0000256" key="4">
    <source>
        <dbReference type="ARBA" id="ARBA00023136"/>
    </source>
</evidence>
<dbReference type="InterPro" id="IPR052612">
    <property type="entry name" value="ANP_Clearance_Receptor"/>
</dbReference>
<proteinExistence type="predicted"/>
<dbReference type="InterPro" id="IPR001828">
    <property type="entry name" value="ANF_lig-bd_rcpt"/>
</dbReference>
<keyword evidence="3" id="KW-1133">Transmembrane helix</keyword>
<dbReference type="GO" id="GO:0016020">
    <property type="term" value="C:membrane"/>
    <property type="evidence" value="ECO:0007669"/>
    <property type="project" value="UniProtKB-SubCell"/>
</dbReference>
<dbReference type="GO" id="GO:0017046">
    <property type="term" value="F:peptide hormone binding"/>
    <property type="evidence" value="ECO:0007669"/>
    <property type="project" value="TreeGrafter"/>
</dbReference>
<keyword evidence="4" id="KW-0472">Membrane</keyword>
<dbReference type="SUPFAM" id="SSF53822">
    <property type="entry name" value="Periplasmic binding protein-like I"/>
    <property type="match status" value="1"/>
</dbReference>
<protein>
    <recommendedName>
        <fullName evidence="5">Receptor ligand binding region domain-containing protein</fullName>
    </recommendedName>
</protein>
<dbReference type="PANTHER" id="PTHR44755:SF11">
    <property type="entry name" value="ATRIAL NATRIURETIC PEPTIDE RECEPTOR 3 ISOFORM X1"/>
    <property type="match status" value="1"/>
</dbReference>
<comment type="subcellular location">
    <subcellularLocation>
        <location evidence="1">Membrane</location>
    </subcellularLocation>
</comment>